<dbReference type="Proteomes" id="UP000077245">
    <property type="component" value="Unassembled WGS sequence"/>
</dbReference>
<protein>
    <submittedName>
        <fullName evidence="1">Uncharacterized protein</fullName>
    </submittedName>
</protein>
<dbReference type="EMBL" id="LWMV01000171">
    <property type="protein sequence ID" value="KZX12194.1"/>
    <property type="molecule type" value="Genomic_DNA"/>
</dbReference>
<evidence type="ECO:0000313" key="2">
    <source>
        <dbReference type="Proteomes" id="UP000077245"/>
    </source>
</evidence>
<organism evidence="1 2">
    <name type="scientific">Methanobrevibacter curvatus</name>
    <dbReference type="NCBI Taxonomy" id="49547"/>
    <lineage>
        <taxon>Archaea</taxon>
        <taxon>Methanobacteriati</taxon>
        <taxon>Methanobacteriota</taxon>
        <taxon>Methanomada group</taxon>
        <taxon>Methanobacteria</taxon>
        <taxon>Methanobacteriales</taxon>
        <taxon>Methanobacteriaceae</taxon>
        <taxon>Methanobrevibacter</taxon>
    </lineage>
</organism>
<evidence type="ECO:0000313" key="1">
    <source>
        <dbReference type="EMBL" id="KZX12194.1"/>
    </source>
</evidence>
<reference evidence="1 2" key="1">
    <citation type="submission" date="2016-04" db="EMBL/GenBank/DDBJ databases">
        <title>Genome sequence of Methanobrevibacter curvatus DSM 11111.</title>
        <authorList>
            <person name="Poehlein A."/>
            <person name="Seedorf H."/>
            <person name="Daniel R."/>
        </authorList>
    </citation>
    <scope>NUCLEOTIDE SEQUENCE [LARGE SCALE GENOMIC DNA]</scope>
    <source>
        <strain evidence="1 2">DSM 11111</strain>
    </source>
</reference>
<sequence>MYEENIAIKTKKENQNEKTIETVLANKEQKIQSQLALIKDIVNTINNLENESKYCPICDNTFKMFLPFGESPRPKHYVQYVDLWKDIG</sequence>
<dbReference type="AlphaFoldDB" id="A0A166ALJ2"/>
<name>A0A166ALJ2_9EURY</name>
<dbReference type="RefSeq" id="WP_067091398.1">
    <property type="nucleotide sequence ID" value="NZ_LWMV01000171.1"/>
</dbReference>
<keyword evidence="2" id="KW-1185">Reference proteome</keyword>
<comment type="caution">
    <text evidence="1">The sequence shown here is derived from an EMBL/GenBank/DDBJ whole genome shotgun (WGS) entry which is preliminary data.</text>
</comment>
<accession>A0A166ALJ2</accession>
<dbReference type="PATRIC" id="fig|49547.3.peg.1223"/>
<gene>
    <name evidence="1" type="ORF">MBCUR_11440</name>
</gene>
<proteinExistence type="predicted"/>